<feature type="region of interest" description="Disordered" evidence="2">
    <location>
        <begin position="235"/>
        <end position="258"/>
    </location>
</feature>
<organism evidence="4 5">
    <name type="scientific">Apiotrichum porosum</name>
    <dbReference type="NCBI Taxonomy" id="105984"/>
    <lineage>
        <taxon>Eukaryota</taxon>
        <taxon>Fungi</taxon>
        <taxon>Dikarya</taxon>
        <taxon>Basidiomycota</taxon>
        <taxon>Agaricomycotina</taxon>
        <taxon>Tremellomycetes</taxon>
        <taxon>Trichosporonales</taxon>
        <taxon>Trichosporonaceae</taxon>
        <taxon>Apiotrichum</taxon>
    </lineage>
</organism>
<dbReference type="STRING" id="105984.A0A427XEJ6"/>
<dbReference type="InterPro" id="IPR039123">
    <property type="entry name" value="PPTC7"/>
</dbReference>
<dbReference type="EMBL" id="RSCE01000017">
    <property type="protein sequence ID" value="RSH77256.1"/>
    <property type="molecule type" value="Genomic_DNA"/>
</dbReference>
<dbReference type="OrthoDB" id="60843at2759"/>
<dbReference type="GO" id="GO:0004722">
    <property type="term" value="F:protein serine/threonine phosphatase activity"/>
    <property type="evidence" value="ECO:0007669"/>
    <property type="project" value="UniProtKB-EC"/>
</dbReference>
<comment type="caution">
    <text evidence="4">The sequence shown here is derived from an EMBL/GenBank/DDBJ whole genome shotgun (WGS) entry which is preliminary data.</text>
</comment>
<comment type="catalytic activity">
    <reaction evidence="1">
        <text>O-phospho-L-threonyl-[protein] + H2O = L-threonyl-[protein] + phosphate</text>
        <dbReference type="Rhea" id="RHEA:47004"/>
        <dbReference type="Rhea" id="RHEA-COMP:11060"/>
        <dbReference type="Rhea" id="RHEA-COMP:11605"/>
        <dbReference type="ChEBI" id="CHEBI:15377"/>
        <dbReference type="ChEBI" id="CHEBI:30013"/>
        <dbReference type="ChEBI" id="CHEBI:43474"/>
        <dbReference type="ChEBI" id="CHEBI:61977"/>
        <dbReference type="EC" id="3.1.3.16"/>
    </reaction>
</comment>
<keyword evidence="1" id="KW-0904">Protein phosphatase</keyword>
<proteinExistence type="inferred from homology"/>
<evidence type="ECO:0000313" key="5">
    <source>
        <dbReference type="Proteomes" id="UP000279236"/>
    </source>
</evidence>
<comment type="similarity">
    <text evidence="1">Belongs to the PP2C family.</text>
</comment>
<keyword evidence="1" id="KW-0464">Manganese</keyword>
<dbReference type="Gene3D" id="3.60.40.10">
    <property type="entry name" value="PPM-type phosphatase domain"/>
    <property type="match status" value="1"/>
</dbReference>
<name>A0A427XEJ6_9TREE</name>
<dbReference type="AlphaFoldDB" id="A0A427XEJ6"/>
<evidence type="ECO:0000256" key="2">
    <source>
        <dbReference type="SAM" id="MobiDB-lite"/>
    </source>
</evidence>
<dbReference type="EC" id="3.1.3.16" evidence="1"/>
<dbReference type="PROSITE" id="PS51746">
    <property type="entry name" value="PPM_2"/>
    <property type="match status" value="1"/>
</dbReference>
<dbReference type="GeneID" id="39588107"/>
<keyword evidence="5" id="KW-1185">Reference proteome</keyword>
<dbReference type="SMART" id="SM00332">
    <property type="entry name" value="PP2Cc"/>
    <property type="match status" value="1"/>
</dbReference>
<comment type="catalytic activity">
    <reaction evidence="1">
        <text>O-phospho-L-seryl-[protein] + H2O = L-seryl-[protein] + phosphate</text>
        <dbReference type="Rhea" id="RHEA:20629"/>
        <dbReference type="Rhea" id="RHEA-COMP:9863"/>
        <dbReference type="Rhea" id="RHEA-COMP:11604"/>
        <dbReference type="ChEBI" id="CHEBI:15377"/>
        <dbReference type="ChEBI" id="CHEBI:29999"/>
        <dbReference type="ChEBI" id="CHEBI:43474"/>
        <dbReference type="ChEBI" id="CHEBI:83421"/>
        <dbReference type="EC" id="3.1.3.16"/>
    </reaction>
</comment>
<keyword evidence="1" id="KW-0378">Hydrolase</keyword>
<accession>A0A427XEJ6</accession>
<feature type="domain" description="PPM-type phosphatase" evidence="3">
    <location>
        <begin position="87"/>
        <end position="398"/>
    </location>
</feature>
<dbReference type="PANTHER" id="PTHR12320:SF1">
    <property type="entry name" value="PROTEIN PHOSPHATASE PTC7 HOMOLOG"/>
    <property type="match status" value="1"/>
</dbReference>
<gene>
    <name evidence="4" type="ORF">EHS24_003564</name>
</gene>
<evidence type="ECO:0000259" key="3">
    <source>
        <dbReference type="PROSITE" id="PS51746"/>
    </source>
</evidence>
<protein>
    <recommendedName>
        <fullName evidence="1">Protein phosphatase</fullName>
        <ecNumber evidence="1">3.1.3.16</ecNumber>
    </recommendedName>
</protein>
<dbReference type="PANTHER" id="PTHR12320">
    <property type="entry name" value="PROTEIN PHOSPHATASE 2C"/>
    <property type="match status" value="1"/>
</dbReference>
<sequence length="408" mass="42566">MRASLRVLSSAPSPASGMARSTLTYSLGLSYAAKHSPPFIPAAAPPGTKGFAGSGGKLGKWVDTMRFLPAGRGELHPSSTDQDGGWDAGLRDEVLKWGAGEDFFAVVDGGGFCKLDLTPDIPPLTAQTHLAVSDGVGGWAPKYDPALYSQALMFHYANALTEDPSLAPWDALQKAYDAVGKDDSVVAGSATAVGVSLSDTGKGRAINLGDSGLTILRKGNAVFETKPQTHYFNCPLAPSHHQSLPHTSPGPPSGPTLTPLKLQLSKIPAAEAVKGIIADVPAGGDRFEFDLEAGDVVILYTDGLSDNLPASHIPALSNAVLALLSEKENAHLSSAERSAEHARLLADVLVAAGRRAMLRTGQEKDWKTPFEVESSKLGPRYAFRGGKVDDICVTVGVASEAAPVAAKL</sequence>
<dbReference type="SUPFAM" id="SSF81606">
    <property type="entry name" value="PP2C-like"/>
    <property type="match status" value="1"/>
</dbReference>
<dbReference type="Proteomes" id="UP000279236">
    <property type="component" value="Unassembled WGS sequence"/>
</dbReference>
<dbReference type="GO" id="GO:0046872">
    <property type="term" value="F:metal ion binding"/>
    <property type="evidence" value="ECO:0007669"/>
    <property type="project" value="UniProtKB-UniRule"/>
</dbReference>
<reference evidence="4 5" key="1">
    <citation type="submission" date="2018-11" db="EMBL/GenBank/DDBJ databases">
        <title>Genome sequence of Apiotrichum porosum DSM 27194.</title>
        <authorList>
            <person name="Aliyu H."/>
            <person name="Gorte O."/>
            <person name="Ochsenreither K."/>
        </authorList>
    </citation>
    <scope>NUCLEOTIDE SEQUENCE [LARGE SCALE GENOMIC DNA]</scope>
    <source>
        <strain evidence="4 5">DSM 27194</strain>
    </source>
</reference>
<keyword evidence="1" id="KW-0479">Metal-binding</keyword>
<evidence type="ECO:0000313" key="4">
    <source>
        <dbReference type="EMBL" id="RSH77256.1"/>
    </source>
</evidence>
<comment type="cofactor">
    <cofactor evidence="1">
        <name>Mn(2+)</name>
        <dbReference type="ChEBI" id="CHEBI:29035"/>
    </cofactor>
</comment>
<evidence type="ECO:0000256" key="1">
    <source>
        <dbReference type="RuleBase" id="RU366020"/>
    </source>
</evidence>
<dbReference type="InterPro" id="IPR036457">
    <property type="entry name" value="PPM-type-like_dom_sf"/>
</dbReference>
<dbReference type="InterPro" id="IPR001932">
    <property type="entry name" value="PPM-type_phosphatase-like_dom"/>
</dbReference>
<comment type="cofactor">
    <cofactor evidence="1">
        <name>Mg(2+)</name>
        <dbReference type="ChEBI" id="CHEBI:18420"/>
    </cofactor>
</comment>
<dbReference type="RefSeq" id="XP_028472403.1">
    <property type="nucleotide sequence ID" value="XM_028619229.1"/>
</dbReference>
<keyword evidence="1" id="KW-0460">Magnesium</keyword>